<comment type="cofactor">
    <cofactor evidence="1">
        <name>Ca(2+)</name>
        <dbReference type="ChEBI" id="CHEBI:29108"/>
    </cofactor>
</comment>
<keyword evidence="6" id="KW-0479">Metal-binding</keyword>
<keyword evidence="5" id="KW-0812">Transmembrane</keyword>
<accession>A0A1J4JZL9</accession>
<evidence type="ECO:0000256" key="12">
    <source>
        <dbReference type="ARBA" id="ARBA00023136"/>
    </source>
</evidence>
<feature type="domain" description="Fungal lipase-type" evidence="15">
    <location>
        <begin position="104"/>
        <end position="230"/>
    </location>
</feature>
<evidence type="ECO:0000256" key="3">
    <source>
        <dbReference type="ARBA" id="ARBA00022475"/>
    </source>
</evidence>
<evidence type="ECO:0000313" key="17">
    <source>
        <dbReference type="Proteomes" id="UP000179807"/>
    </source>
</evidence>
<keyword evidence="12" id="KW-0472">Membrane</keyword>
<evidence type="ECO:0000256" key="7">
    <source>
        <dbReference type="ARBA" id="ARBA00022801"/>
    </source>
</evidence>
<reference evidence="16" key="1">
    <citation type="submission" date="2016-10" db="EMBL/GenBank/DDBJ databases">
        <authorList>
            <person name="Benchimol M."/>
            <person name="Almeida L.G."/>
            <person name="Vasconcelos A.T."/>
            <person name="Perreira-Neves A."/>
            <person name="Rosa I.A."/>
            <person name="Tasca T."/>
            <person name="Bogo M.R."/>
            <person name="de Souza W."/>
        </authorList>
    </citation>
    <scope>NUCLEOTIDE SEQUENCE [LARGE SCALE GENOMIC DNA]</scope>
    <source>
        <strain evidence="16">K</strain>
    </source>
</reference>
<dbReference type="GO" id="GO:0016298">
    <property type="term" value="F:lipase activity"/>
    <property type="evidence" value="ECO:0007669"/>
    <property type="project" value="TreeGrafter"/>
</dbReference>
<keyword evidence="10" id="KW-1133">Transmembrane helix</keyword>
<sequence>MTRRVNRSHSLSAFETVPPTSFAFFLKSVFASLPDPDPTDPYRMQSSEVIMLYHCVLLSKAVYLLPRERNLPKILGNIIFETRYSDLYKIPYFIMDSEQLNTIFVSCRGSYCFKDFLVDFKGEAVDFDKGLMHKGVYITSQHLYTSLFQVIKDIHIKNPTKKFIMTGHSLGGGVAAAVTEMFLKDIPDIDMKCICFAPCASFSLDIVEQTKAHCRSYIMQGDFVPFLTFRNIVDLPPDALPASLRVYLKKIIKKRISKQKYNPKLVPFDSDPFSAKPPPLKEILDDPIDMFVKPVQLYPPGECFIMEVLGEDNSEIEIRKIRDDNYFAHFTNDLYELRHMMSFYRDRIIDYYQKYFDVLRV</sequence>
<gene>
    <name evidence="16" type="ORF">TRFO_27820</name>
</gene>
<evidence type="ECO:0000256" key="14">
    <source>
        <dbReference type="ARBA" id="ARBA00026104"/>
    </source>
</evidence>
<evidence type="ECO:0000256" key="6">
    <source>
        <dbReference type="ARBA" id="ARBA00022723"/>
    </source>
</evidence>
<organism evidence="16 17">
    <name type="scientific">Tritrichomonas foetus</name>
    <dbReference type="NCBI Taxonomy" id="1144522"/>
    <lineage>
        <taxon>Eukaryota</taxon>
        <taxon>Metamonada</taxon>
        <taxon>Parabasalia</taxon>
        <taxon>Tritrichomonadida</taxon>
        <taxon>Tritrichomonadidae</taxon>
        <taxon>Tritrichomonas</taxon>
    </lineage>
</organism>
<dbReference type="GO" id="GO:0005886">
    <property type="term" value="C:plasma membrane"/>
    <property type="evidence" value="ECO:0007669"/>
    <property type="project" value="UniProtKB-SubCell"/>
</dbReference>
<dbReference type="PANTHER" id="PTHR45792">
    <property type="entry name" value="DIACYLGLYCEROL LIPASE HOMOLOG-RELATED"/>
    <property type="match status" value="1"/>
</dbReference>
<keyword evidence="7" id="KW-0378">Hydrolase</keyword>
<keyword evidence="3" id="KW-1003">Cell membrane</keyword>
<dbReference type="EC" id="3.1.1.116" evidence="14"/>
<dbReference type="PANTHER" id="PTHR45792:SF8">
    <property type="entry name" value="DIACYLGLYCEROL LIPASE-ALPHA"/>
    <property type="match status" value="1"/>
</dbReference>
<evidence type="ECO:0000256" key="13">
    <source>
        <dbReference type="ARBA" id="ARBA00024531"/>
    </source>
</evidence>
<dbReference type="AlphaFoldDB" id="A0A1J4JZL9"/>
<dbReference type="GO" id="GO:0016042">
    <property type="term" value="P:lipid catabolic process"/>
    <property type="evidence" value="ECO:0007669"/>
    <property type="project" value="UniProtKB-KW"/>
</dbReference>
<dbReference type="Gene3D" id="3.40.50.1820">
    <property type="entry name" value="alpha/beta hydrolase"/>
    <property type="match status" value="1"/>
</dbReference>
<comment type="caution">
    <text evidence="16">The sequence shown here is derived from an EMBL/GenBank/DDBJ whole genome shotgun (WGS) entry which is preliminary data.</text>
</comment>
<evidence type="ECO:0000256" key="10">
    <source>
        <dbReference type="ARBA" id="ARBA00022989"/>
    </source>
</evidence>
<dbReference type="Proteomes" id="UP000179807">
    <property type="component" value="Unassembled WGS sequence"/>
</dbReference>
<dbReference type="InterPro" id="IPR002921">
    <property type="entry name" value="Fungal_lipase-type"/>
</dbReference>
<comment type="subcellular location">
    <subcellularLocation>
        <location evidence="2">Cell membrane</location>
        <topology evidence="2">Multi-pass membrane protein</topology>
    </subcellularLocation>
</comment>
<keyword evidence="9" id="KW-0442">Lipid degradation</keyword>
<keyword evidence="17" id="KW-1185">Reference proteome</keyword>
<dbReference type="CDD" id="cd00519">
    <property type="entry name" value="Lipase_3"/>
    <property type="match status" value="1"/>
</dbReference>
<evidence type="ECO:0000256" key="1">
    <source>
        <dbReference type="ARBA" id="ARBA00001913"/>
    </source>
</evidence>
<evidence type="ECO:0000256" key="9">
    <source>
        <dbReference type="ARBA" id="ARBA00022963"/>
    </source>
</evidence>
<evidence type="ECO:0000256" key="11">
    <source>
        <dbReference type="ARBA" id="ARBA00023098"/>
    </source>
</evidence>
<evidence type="ECO:0000313" key="16">
    <source>
        <dbReference type="EMBL" id="OHT04615.1"/>
    </source>
</evidence>
<evidence type="ECO:0000256" key="5">
    <source>
        <dbReference type="ARBA" id="ARBA00022692"/>
    </source>
</evidence>
<name>A0A1J4JZL9_9EUKA</name>
<dbReference type="GO" id="GO:0046872">
    <property type="term" value="F:metal ion binding"/>
    <property type="evidence" value="ECO:0007669"/>
    <property type="project" value="UniProtKB-KW"/>
</dbReference>
<evidence type="ECO:0000256" key="2">
    <source>
        <dbReference type="ARBA" id="ARBA00004651"/>
    </source>
</evidence>
<proteinExistence type="predicted"/>
<keyword evidence="4" id="KW-0597">Phosphoprotein</keyword>
<comment type="catalytic activity">
    <reaction evidence="13">
        <text>a 1,2-diacyl-sn-glycerol + H2O = a 2-acylglycerol + a fatty acid + H(+)</text>
        <dbReference type="Rhea" id="RHEA:33275"/>
        <dbReference type="ChEBI" id="CHEBI:15377"/>
        <dbReference type="ChEBI" id="CHEBI:15378"/>
        <dbReference type="ChEBI" id="CHEBI:17389"/>
        <dbReference type="ChEBI" id="CHEBI:17815"/>
        <dbReference type="ChEBI" id="CHEBI:28868"/>
        <dbReference type="EC" id="3.1.1.116"/>
    </reaction>
    <physiologicalReaction direction="left-to-right" evidence="13">
        <dbReference type="Rhea" id="RHEA:33276"/>
    </physiologicalReaction>
</comment>
<dbReference type="InterPro" id="IPR052214">
    <property type="entry name" value="DAG_Lipase-Related"/>
</dbReference>
<dbReference type="GeneID" id="94840491"/>
<dbReference type="InterPro" id="IPR029058">
    <property type="entry name" value="AB_hydrolase_fold"/>
</dbReference>
<dbReference type="OrthoDB" id="438440at2759"/>
<keyword evidence="11" id="KW-0443">Lipid metabolism</keyword>
<evidence type="ECO:0000256" key="8">
    <source>
        <dbReference type="ARBA" id="ARBA00022837"/>
    </source>
</evidence>
<dbReference type="RefSeq" id="XP_068357751.1">
    <property type="nucleotide sequence ID" value="XM_068505787.1"/>
</dbReference>
<keyword evidence="8" id="KW-0106">Calcium</keyword>
<evidence type="ECO:0000259" key="15">
    <source>
        <dbReference type="Pfam" id="PF01764"/>
    </source>
</evidence>
<dbReference type="EMBL" id="MLAK01000786">
    <property type="protein sequence ID" value="OHT04615.1"/>
    <property type="molecule type" value="Genomic_DNA"/>
</dbReference>
<dbReference type="SUPFAM" id="SSF53474">
    <property type="entry name" value="alpha/beta-Hydrolases"/>
    <property type="match status" value="1"/>
</dbReference>
<dbReference type="Pfam" id="PF01764">
    <property type="entry name" value="Lipase_3"/>
    <property type="match status" value="1"/>
</dbReference>
<dbReference type="VEuPathDB" id="TrichDB:TRFO_27820"/>
<evidence type="ECO:0000256" key="4">
    <source>
        <dbReference type="ARBA" id="ARBA00022553"/>
    </source>
</evidence>
<protein>
    <recommendedName>
        <fullName evidence="14">sn-1-specific diacylglycerol lipase</fullName>
        <ecNumber evidence="14">3.1.1.116</ecNumber>
    </recommendedName>
</protein>